<sequence>MPYPNGSDGHRRATPPPAGVPPMYVRYLRDRLLEAEAGLTAMSERYERTKAGFDRRYARRGITPETDIVGYVNAKALNPELKFWYAKVEHFQRELAAYGAALTGLAAADQLLAAEGPRIPADRQRVRTGRPNLNRVG</sequence>
<evidence type="ECO:0000313" key="3">
    <source>
        <dbReference type="Proteomes" id="UP001303001"/>
    </source>
</evidence>
<gene>
    <name evidence="2" type="ORF">RMN56_01915</name>
</gene>
<name>A0ABY9ZY37_9ACTN</name>
<dbReference type="RefSeq" id="WP_313722125.1">
    <property type="nucleotide sequence ID" value="NZ_CP134876.1"/>
</dbReference>
<evidence type="ECO:0000256" key="1">
    <source>
        <dbReference type="SAM" id="MobiDB-lite"/>
    </source>
</evidence>
<accession>A0ABY9ZY37</accession>
<keyword evidence="3" id="KW-1185">Reference proteome</keyword>
<feature type="region of interest" description="Disordered" evidence="1">
    <location>
        <begin position="1"/>
        <end position="20"/>
    </location>
</feature>
<proteinExistence type="predicted"/>
<protein>
    <submittedName>
        <fullName evidence="2">Uncharacterized protein</fullName>
    </submittedName>
</protein>
<reference evidence="2 3" key="1">
    <citation type="submission" date="2023-09" db="EMBL/GenBank/DDBJ databases">
        <title>Micromonospora halotolerans DSM 45598 genome sequence.</title>
        <authorList>
            <person name="Mo P."/>
        </authorList>
    </citation>
    <scope>NUCLEOTIDE SEQUENCE [LARGE SCALE GENOMIC DNA]</scope>
    <source>
        <strain evidence="2 3">DSM 45598</strain>
    </source>
</reference>
<evidence type="ECO:0000313" key="2">
    <source>
        <dbReference type="EMBL" id="WNM40143.1"/>
    </source>
</evidence>
<organism evidence="2 3">
    <name type="scientific">Micromonospora halotolerans</name>
    <dbReference type="NCBI Taxonomy" id="709879"/>
    <lineage>
        <taxon>Bacteria</taxon>
        <taxon>Bacillati</taxon>
        <taxon>Actinomycetota</taxon>
        <taxon>Actinomycetes</taxon>
        <taxon>Micromonosporales</taxon>
        <taxon>Micromonosporaceae</taxon>
        <taxon>Micromonospora</taxon>
    </lineage>
</organism>
<dbReference type="EMBL" id="CP134876">
    <property type="protein sequence ID" value="WNM40143.1"/>
    <property type="molecule type" value="Genomic_DNA"/>
</dbReference>
<dbReference type="Proteomes" id="UP001303001">
    <property type="component" value="Chromosome"/>
</dbReference>